<evidence type="ECO:0000313" key="4">
    <source>
        <dbReference type="Proteomes" id="UP000887569"/>
    </source>
</evidence>
<name>A0A914ZT56_PARUN</name>
<dbReference type="Proteomes" id="UP000887569">
    <property type="component" value="Unplaced"/>
</dbReference>
<feature type="compositionally biased region" description="Polar residues" evidence="2">
    <location>
        <begin position="167"/>
        <end position="179"/>
    </location>
</feature>
<dbReference type="Gene3D" id="2.30.29.30">
    <property type="entry name" value="Pleckstrin-homology domain (PH domain)/Phosphotyrosine-binding domain (PTB)"/>
    <property type="match status" value="1"/>
</dbReference>
<dbReference type="Pfam" id="PF16545">
    <property type="entry name" value="CCM2_C"/>
    <property type="match status" value="1"/>
</dbReference>
<dbReference type="InterPro" id="IPR032375">
    <property type="entry name" value="CCM2_C"/>
</dbReference>
<dbReference type="WBParaSite" id="PgB18_g002_t02">
    <property type="protein sequence ID" value="PgB18_g002_t02"/>
    <property type="gene ID" value="PgB18_g002"/>
</dbReference>
<keyword evidence="4" id="KW-1185">Reference proteome</keyword>
<sequence length="303" mass="33419">MLTTRSACGVDEVTTFKVKYAGLVQDIRGDIDPSGRTGLLKILDQAKLNGQIRAFARTRDFMADALLRVDNCSISVNALENGELLLCVPIHSIASVGFVREEYENILPIKIGDISSTNRDLFDLAVVYCGTADIAEKICNVLGQCFSQIYKEAASNYELKSTPLKSLTGSSVSPTNNSRPLFMTDSHPDLRAGIHPPDSTSASRSESADDRTDELIKDYMSMLTACLSTQELAEYAALIVRWRDGSMPIIELAQKLSELYGTERIHLLTRMRCLLRNRSREDIDAFDSFVEMLNLSDVASGSS</sequence>
<protein>
    <submittedName>
        <fullName evidence="5 6">Cerebral cavernous malformations 2 harmonin-homology domain-containing protein</fullName>
    </submittedName>
</protein>
<proteinExistence type="inferred from homology"/>
<dbReference type="InterPro" id="IPR011993">
    <property type="entry name" value="PH-like_dom_sf"/>
</dbReference>
<dbReference type="PANTHER" id="PTHR21642">
    <property type="entry name" value="CEREBRAL CAVERNOUS MALFORMATIONS PROTEIN 2 HOMOLOG"/>
    <property type="match status" value="1"/>
</dbReference>
<evidence type="ECO:0000256" key="2">
    <source>
        <dbReference type="SAM" id="MobiDB-lite"/>
    </source>
</evidence>
<dbReference type="WBParaSite" id="PgB18_g002_t01">
    <property type="protein sequence ID" value="PgB18_g002_t01"/>
    <property type="gene ID" value="PgB18_g002"/>
</dbReference>
<accession>A0A914ZT56</accession>
<dbReference type="CDD" id="cd13516">
    <property type="entry name" value="HHD_CCM2"/>
    <property type="match status" value="1"/>
</dbReference>
<evidence type="ECO:0000313" key="5">
    <source>
        <dbReference type="WBParaSite" id="PgB18_g002_t01"/>
    </source>
</evidence>
<reference evidence="5 6" key="1">
    <citation type="submission" date="2022-11" db="UniProtKB">
        <authorList>
            <consortium name="WormBaseParasite"/>
        </authorList>
    </citation>
    <scope>IDENTIFICATION</scope>
</reference>
<dbReference type="InterPro" id="IPR026159">
    <property type="entry name" value="Malcavernin"/>
</dbReference>
<dbReference type="AlphaFoldDB" id="A0A914ZT56"/>
<comment type="similarity">
    <text evidence="1">Belongs to the CCM2 family.</text>
</comment>
<feature type="domain" description="Cerebral cavernous malformations 2 harmonin-homology" evidence="3">
    <location>
        <begin position="211"/>
        <end position="295"/>
    </location>
</feature>
<evidence type="ECO:0000259" key="3">
    <source>
        <dbReference type="Pfam" id="PF16545"/>
    </source>
</evidence>
<feature type="region of interest" description="Disordered" evidence="2">
    <location>
        <begin position="167"/>
        <end position="210"/>
    </location>
</feature>
<evidence type="ECO:0000256" key="1">
    <source>
        <dbReference type="ARBA" id="ARBA00010822"/>
    </source>
</evidence>
<evidence type="ECO:0000313" key="6">
    <source>
        <dbReference type="WBParaSite" id="PgB18_g002_t02"/>
    </source>
</evidence>
<dbReference type="PANTHER" id="PTHR21642:SF6">
    <property type="entry name" value="CEREBRAL CAVERNOUS MALFORMATIONS 2 HARMONIN-HOMOLOGY DOMAIN-CONTAINING PROTEIN"/>
    <property type="match status" value="1"/>
</dbReference>
<dbReference type="SUPFAM" id="SSF50729">
    <property type="entry name" value="PH domain-like"/>
    <property type="match status" value="1"/>
</dbReference>
<dbReference type="Gene3D" id="1.20.1160.20">
    <property type="match status" value="1"/>
</dbReference>
<organism evidence="4 6">
    <name type="scientific">Parascaris univalens</name>
    <name type="common">Nematode worm</name>
    <dbReference type="NCBI Taxonomy" id="6257"/>
    <lineage>
        <taxon>Eukaryota</taxon>
        <taxon>Metazoa</taxon>
        <taxon>Ecdysozoa</taxon>
        <taxon>Nematoda</taxon>
        <taxon>Chromadorea</taxon>
        <taxon>Rhabditida</taxon>
        <taxon>Spirurina</taxon>
        <taxon>Ascaridomorpha</taxon>
        <taxon>Ascaridoidea</taxon>
        <taxon>Ascarididae</taxon>
        <taxon>Parascaris</taxon>
    </lineage>
</organism>